<keyword evidence="3 5" id="KW-1133">Transmembrane helix</keyword>
<dbReference type="PANTHER" id="PTHR23502:SF50">
    <property type="entry name" value="TRANSPORTER, PUTATIVE (AFU_ORTHOLOGUE AFUA_5G00430)-RELATED"/>
    <property type="match status" value="1"/>
</dbReference>
<evidence type="ECO:0000313" key="7">
    <source>
        <dbReference type="EMBL" id="KAK4500109.1"/>
    </source>
</evidence>
<keyword evidence="2 5" id="KW-0812">Transmembrane</keyword>
<evidence type="ECO:0000256" key="3">
    <source>
        <dbReference type="ARBA" id="ARBA00022989"/>
    </source>
</evidence>
<feature type="transmembrane region" description="Helical" evidence="5">
    <location>
        <begin position="86"/>
        <end position="108"/>
    </location>
</feature>
<name>A0ABR0EF25_ZASCE</name>
<dbReference type="PROSITE" id="PS50850">
    <property type="entry name" value="MFS"/>
    <property type="match status" value="1"/>
</dbReference>
<dbReference type="SUPFAM" id="SSF103473">
    <property type="entry name" value="MFS general substrate transporter"/>
    <property type="match status" value="1"/>
</dbReference>
<evidence type="ECO:0000256" key="5">
    <source>
        <dbReference type="SAM" id="Phobius"/>
    </source>
</evidence>
<feature type="transmembrane region" description="Helical" evidence="5">
    <location>
        <begin position="390"/>
        <end position="411"/>
    </location>
</feature>
<dbReference type="InterPro" id="IPR011701">
    <property type="entry name" value="MFS"/>
</dbReference>
<gene>
    <name evidence="7" type="ORF">PRZ48_008295</name>
</gene>
<feature type="transmembrane region" description="Helical" evidence="5">
    <location>
        <begin position="175"/>
        <end position="197"/>
    </location>
</feature>
<dbReference type="EMBL" id="JAXOVC010000006">
    <property type="protein sequence ID" value="KAK4500109.1"/>
    <property type="molecule type" value="Genomic_DNA"/>
</dbReference>
<evidence type="ECO:0000313" key="8">
    <source>
        <dbReference type="Proteomes" id="UP001305779"/>
    </source>
</evidence>
<protein>
    <recommendedName>
        <fullName evidence="6">Major facilitator superfamily (MFS) profile domain-containing protein</fullName>
    </recommendedName>
</protein>
<feature type="transmembrane region" description="Helical" evidence="5">
    <location>
        <begin position="50"/>
        <end position="74"/>
    </location>
</feature>
<evidence type="ECO:0000256" key="4">
    <source>
        <dbReference type="ARBA" id="ARBA00023136"/>
    </source>
</evidence>
<evidence type="ECO:0000256" key="2">
    <source>
        <dbReference type="ARBA" id="ARBA00022692"/>
    </source>
</evidence>
<dbReference type="Gene3D" id="1.20.1250.20">
    <property type="entry name" value="MFS general substrate transporter like domains"/>
    <property type="match status" value="1"/>
</dbReference>
<evidence type="ECO:0000259" key="6">
    <source>
        <dbReference type="PROSITE" id="PS50850"/>
    </source>
</evidence>
<feature type="transmembrane region" description="Helical" evidence="5">
    <location>
        <begin position="301"/>
        <end position="326"/>
    </location>
</feature>
<feature type="transmembrane region" description="Helical" evidence="5">
    <location>
        <begin position="484"/>
        <end position="506"/>
    </location>
</feature>
<comment type="subcellular location">
    <subcellularLocation>
        <location evidence="1">Membrane</location>
        <topology evidence="1">Multi-pass membrane protein</topology>
    </subcellularLocation>
</comment>
<dbReference type="InterPro" id="IPR036259">
    <property type="entry name" value="MFS_trans_sf"/>
</dbReference>
<feature type="transmembrane region" description="Helical" evidence="5">
    <location>
        <begin position="453"/>
        <end position="472"/>
    </location>
</feature>
<dbReference type="Pfam" id="PF07690">
    <property type="entry name" value="MFS_1"/>
    <property type="match status" value="1"/>
</dbReference>
<evidence type="ECO:0000256" key="1">
    <source>
        <dbReference type="ARBA" id="ARBA00004141"/>
    </source>
</evidence>
<keyword evidence="4 5" id="KW-0472">Membrane</keyword>
<organism evidence="7 8">
    <name type="scientific">Zasmidium cellare</name>
    <name type="common">Wine cellar mold</name>
    <name type="synonym">Racodium cellare</name>
    <dbReference type="NCBI Taxonomy" id="395010"/>
    <lineage>
        <taxon>Eukaryota</taxon>
        <taxon>Fungi</taxon>
        <taxon>Dikarya</taxon>
        <taxon>Ascomycota</taxon>
        <taxon>Pezizomycotina</taxon>
        <taxon>Dothideomycetes</taxon>
        <taxon>Dothideomycetidae</taxon>
        <taxon>Mycosphaerellales</taxon>
        <taxon>Mycosphaerellaceae</taxon>
        <taxon>Zasmidium</taxon>
    </lineage>
</organism>
<dbReference type="InterPro" id="IPR020846">
    <property type="entry name" value="MFS_dom"/>
</dbReference>
<feature type="transmembrane region" description="Helical" evidence="5">
    <location>
        <begin position="203"/>
        <end position="223"/>
    </location>
</feature>
<sequence length="530" mass="58907">MADTTHFPPGTLYLERILDARNAEVVLHPIPSTDVNDPLNWPKWYKALNFALVCYYTLMVFVALDIGTVIYGQLNSDLGISFEVCNISFGINTAGLAVGCILFIPFALKFGRRPVYLMSIAVSLATCIWQGKMQTSGDLLGSNLVSGLAGATAETICQMTIADIFFVHQRGTANAVYLFMVNIGAFLSLIPAGYIAESQGWRWIWWWSSILLGVCLLLFLFFYEDTKYIPITYGVQPTDNDDMERSVSAPEQDLKGLPQITATHSRILDSTIPRKSYLQRLALINNTPGWHTFFRHMYQPFMVLVTFPAITFSALTYGSLLAWFSMVVTTYSVYFTMPPYNFGSEGVGLMNLPSFIGGLLGSIFAGLVTDRSIIWLARRNGGVFEPEMRLWTALPAVVIMPFALLWFGFTIADGDAWIVPAVALGFFGFGWVILGDVALTYAMDSYTDIVGDAFIGIVFIRNVFATIIATTLTQWTDGIGLKNVFVMGTVLALALSLLAIPMMIWGKRMRVWTKDRYAVFAARQYAARAE</sequence>
<reference evidence="7 8" key="1">
    <citation type="journal article" date="2023" name="G3 (Bethesda)">
        <title>A chromosome-level genome assembly of Zasmidium syzygii isolated from banana leaves.</title>
        <authorList>
            <person name="van Westerhoven A.C."/>
            <person name="Mehrabi R."/>
            <person name="Talebi R."/>
            <person name="Steentjes M.B.F."/>
            <person name="Corcolon B."/>
            <person name="Chong P.A."/>
            <person name="Kema G.H.J."/>
            <person name="Seidl M.F."/>
        </authorList>
    </citation>
    <scope>NUCLEOTIDE SEQUENCE [LARGE SCALE GENOMIC DNA]</scope>
    <source>
        <strain evidence="7 8">P124</strain>
    </source>
</reference>
<proteinExistence type="predicted"/>
<feature type="transmembrane region" description="Helical" evidence="5">
    <location>
        <begin position="417"/>
        <end position="441"/>
    </location>
</feature>
<dbReference type="PANTHER" id="PTHR23502">
    <property type="entry name" value="MAJOR FACILITATOR SUPERFAMILY"/>
    <property type="match status" value="1"/>
</dbReference>
<comment type="caution">
    <text evidence="7">The sequence shown here is derived from an EMBL/GenBank/DDBJ whole genome shotgun (WGS) entry which is preliminary data.</text>
</comment>
<feature type="domain" description="Major facilitator superfamily (MFS) profile" evidence="6">
    <location>
        <begin position="49"/>
        <end position="507"/>
    </location>
</feature>
<dbReference type="Proteomes" id="UP001305779">
    <property type="component" value="Unassembled WGS sequence"/>
</dbReference>
<feature type="transmembrane region" description="Helical" evidence="5">
    <location>
        <begin position="346"/>
        <end position="369"/>
    </location>
</feature>
<accession>A0ABR0EF25</accession>
<keyword evidence="8" id="KW-1185">Reference proteome</keyword>